<evidence type="ECO:0000259" key="3">
    <source>
        <dbReference type="Pfam" id="PF01705"/>
    </source>
</evidence>
<evidence type="ECO:0000313" key="5">
    <source>
        <dbReference type="Proteomes" id="UP001432027"/>
    </source>
</evidence>
<feature type="domain" description="CX" evidence="3">
    <location>
        <begin position="194"/>
        <end position="233"/>
    </location>
</feature>
<dbReference type="PANTHER" id="PTHR47520">
    <property type="entry name" value="CX DOMAIN-CONTAINING PROTEIN-RELATED"/>
    <property type="match status" value="1"/>
</dbReference>
<keyword evidence="5" id="KW-1185">Reference proteome</keyword>
<feature type="region of interest" description="Disordered" evidence="1">
    <location>
        <begin position="271"/>
        <end position="322"/>
    </location>
</feature>
<organism evidence="4 5">
    <name type="scientific">Pristionchus entomophagus</name>
    <dbReference type="NCBI Taxonomy" id="358040"/>
    <lineage>
        <taxon>Eukaryota</taxon>
        <taxon>Metazoa</taxon>
        <taxon>Ecdysozoa</taxon>
        <taxon>Nematoda</taxon>
        <taxon>Chromadorea</taxon>
        <taxon>Rhabditida</taxon>
        <taxon>Rhabditina</taxon>
        <taxon>Diplogasteromorpha</taxon>
        <taxon>Diplogasteroidea</taxon>
        <taxon>Neodiplogasteridae</taxon>
        <taxon>Pristionchus</taxon>
    </lineage>
</organism>
<protein>
    <recommendedName>
        <fullName evidence="3">CX domain-containing protein</fullName>
    </recommendedName>
</protein>
<feature type="chain" id="PRO_5043652472" description="CX domain-containing protein" evidence="2">
    <location>
        <begin position="29"/>
        <end position="400"/>
    </location>
</feature>
<evidence type="ECO:0000256" key="2">
    <source>
        <dbReference type="SAM" id="SignalP"/>
    </source>
</evidence>
<gene>
    <name evidence="4" type="ORF">PENTCL1PPCAC_10744</name>
</gene>
<keyword evidence="2" id="KW-0732">Signal</keyword>
<evidence type="ECO:0000256" key="1">
    <source>
        <dbReference type="SAM" id="MobiDB-lite"/>
    </source>
</evidence>
<dbReference type="Pfam" id="PF01705">
    <property type="entry name" value="CX"/>
    <property type="match status" value="1"/>
</dbReference>
<dbReference type="AlphaFoldDB" id="A0AAV5T7M5"/>
<comment type="caution">
    <text evidence="4">The sequence shown here is derived from an EMBL/GenBank/DDBJ whole genome shotgun (WGS) entry which is preliminary data.</text>
</comment>
<accession>A0AAV5T7M5</accession>
<feature type="region of interest" description="Disordered" evidence="1">
    <location>
        <begin position="33"/>
        <end position="71"/>
    </location>
</feature>
<feature type="compositionally biased region" description="Gly residues" evidence="1">
    <location>
        <begin position="271"/>
        <end position="289"/>
    </location>
</feature>
<evidence type="ECO:0000313" key="4">
    <source>
        <dbReference type="EMBL" id="GMS88569.1"/>
    </source>
</evidence>
<reference evidence="4" key="1">
    <citation type="submission" date="2023-10" db="EMBL/GenBank/DDBJ databases">
        <title>Genome assembly of Pristionchus species.</title>
        <authorList>
            <person name="Yoshida K."/>
            <person name="Sommer R.J."/>
        </authorList>
    </citation>
    <scope>NUCLEOTIDE SEQUENCE</scope>
    <source>
        <strain evidence="4">RS0144</strain>
    </source>
</reference>
<feature type="compositionally biased region" description="Gly residues" evidence="1">
    <location>
        <begin position="309"/>
        <end position="322"/>
    </location>
</feature>
<dbReference type="InterPro" id="IPR002619">
    <property type="entry name" value="CX"/>
</dbReference>
<sequence length="400" mass="40534">MILRSPPSPSSFLLLLLIISSFLPPVLPRRGGTGGMSMGRGSSGARSGGGIFGRGGGGSAPRTGTSGGGGLFGGRAAAPVVPGHGAGGSGGSWLGGAAAGGAMGHGMRQHGTGMGGMGHSGGGGLFGGNRGGNMGGMGMGHQPRYSKSGVGSFVRSNSFKNAIVGAAAGYLTYQAGKALIRHAAGPMYWNSRPYYWGANHYRPSHGQSNMCRMPIQPGDEQFGNVYFEVGKLPPPYPILSAPSLLLYPILQMRLIMISLIFLLPHAIDGRGGGGRGGGRGRSGARGGGMYANPKSQRYRGGQASSPYHGGPGGSSGTYHGGIGGTGGVGGQPYVRKTPSSFYRAGIGSLHSSTLTKASIGLAALPLITRVFGSNVIRECELPLKYGFPNSSALLEVSRKL</sequence>
<proteinExistence type="predicted"/>
<dbReference type="Proteomes" id="UP001432027">
    <property type="component" value="Unassembled WGS sequence"/>
</dbReference>
<dbReference type="EMBL" id="BTSX01000003">
    <property type="protein sequence ID" value="GMS88569.1"/>
    <property type="molecule type" value="Genomic_DNA"/>
</dbReference>
<dbReference type="PANTHER" id="PTHR47520:SF11">
    <property type="entry name" value="CX DOMAIN-CONTAINING PROTEIN"/>
    <property type="match status" value="1"/>
</dbReference>
<feature type="signal peptide" evidence="2">
    <location>
        <begin position="1"/>
        <end position="28"/>
    </location>
</feature>
<name>A0AAV5T7M5_9BILA</name>